<organism evidence="2 3">
    <name type="scientific">Planomonospora sphaerica</name>
    <dbReference type="NCBI Taxonomy" id="161355"/>
    <lineage>
        <taxon>Bacteria</taxon>
        <taxon>Bacillati</taxon>
        <taxon>Actinomycetota</taxon>
        <taxon>Actinomycetes</taxon>
        <taxon>Streptosporangiales</taxon>
        <taxon>Streptosporangiaceae</taxon>
        <taxon>Planomonospora</taxon>
    </lineage>
</organism>
<proteinExistence type="predicted"/>
<keyword evidence="2" id="KW-0808">Transferase</keyword>
<dbReference type="InterPro" id="IPR016181">
    <property type="entry name" value="Acyl_CoA_acyltransferase"/>
</dbReference>
<accession>A0A171DJS2</accession>
<dbReference type="InterPro" id="IPR000182">
    <property type="entry name" value="GNAT_dom"/>
</dbReference>
<dbReference type="Gene3D" id="3.40.630.30">
    <property type="match status" value="1"/>
</dbReference>
<reference evidence="3" key="2">
    <citation type="submission" date="2016-04" db="EMBL/GenBank/DDBJ databases">
        <title>Planomonospora sphaerica JCM9374 whole genome shotgun sequence.</title>
        <authorList>
            <person name="Suzuki T."/>
            <person name="Dohra H."/>
            <person name="Kodani S."/>
        </authorList>
    </citation>
    <scope>NUCLEOTIDE SEQUENCE [LARGE SCALE GENOMIC DNA]</scope>
    <source>
        <strain evidence="3">JCM 9374</strain>
    </source>
</reference>
<sequence length="289" mass="32705">MSDITMRPYEGAEDLRRMQELAQAVWGRGGRCHVGELAWDRFQHGGREAEWPTMLWEREGRTIAWAWVRLPGGLQFVAPDDLADEVLDWFHEVTAGDRLATTILDTETGLAGVLTRRGYRRAQDASFLLRMSRGLEGLPEVETPPGFTVRSLRGDEDVPGRVAAHRSAFHPSRVTEESYRRVMRAWPYRRELDCVVEAPDGRLVSYCLAWLDPDNRVGQFEPVGTSREFQRLGLARAACLYAMHRLRAEGAEEAMVYARGDEAHPVPAKLYGSLGFRAGARTVTYTRSR</sequence>
<dbReference type="STRING" id="161355.PS9374_04733"/>
<keyword evidence="3" id="KW-1185">Reference proteome</keyword>
<feature type="domain" description="N-acetyltransferase" evidence="1">
    <location>
        <begin position="147"/>
        <end position="289"/>
    </location>
</feature>
<dbReference type="AlphaFoldDB" id="A0A171DJS2"/>
<evidence type="ECO:0000313" key="3">
    <source>
        <dbReference type="Proteomes" id="UP000077701"/>
    </source>
</evidence>
<dbReference type="GO" id="GO:0016747">
    <property type="term" value="F:acyltransferase activity, transferring groups other than amino-acyl groups"/>
    <property type="evidence" value="ECO:0007669"/>
    <property type="project" value="InterPro"/>
</dbReference>
<dbReference type="RefSeq" id="WP_084008690.1">
    <property type="nucleotide sequence ID" value="NZ_BDCX01000012.1"/>
</dbReference>
<dbReference type="EMBL" id="BDCX01000012">
    <property type="protein sequence ID" value="GAT69066.1"/>
    <property type="molecule type" value="Genomic_DNA"/>
</dbReference>
<dbReference type="Proteomes" id="UP000077701">
    <property type="component" value="Unassembled WGS sequence"/>
</dbReference>
<dbReference type="OrthoDB" id="3771710at2"/>
<gene>
    <name evidence="2" type="ORF">PS9374_04733</name>
</gene>
<dbReference type="PROSITE" id="PS51186">
    <property type="entry name" value="GNAT"/>
    <property type="match status" value="1"/>
</dbReference>
<evidence type="ECO:0000259" key="1">
    <source>
        <dbReference type="PROSITE" id="PS51186"/>
    </source>
</evidence>
<dbReference type="SUPFAM" id="SSF55729">
    <property type="entry name" value="Acyl-CoA N-acyltransferases (Nat)"/>
    <property type="match status" value="1"/>
</dbReference>
<comment type="caution">
    <text evidence="2">The sequence shown here is derived from an EMBL/GenBank/DDBJ whole genome shotgun (WGS) entry which is preliminary data.</text>
</comment>
<protein>
    <submittedName>
        <fullName evidence="2">GCN5-related N-acetyltransferase</fullName>
    </submittedName>
</protein>
<dbReference type="CDD" id="cd04301">
    <property type="entry name" value="NAT_SF"/>
    <property type="match status" value="1"/>
</dbReference>
<name>A0A171DJS2_9ACTN</name>
<reference evidence="2 3" key="1">
    <citation type="journal article" date="2016" name="Genome Announc.">
        <title>Draft Genome Sequence of Planomonospora sphaerica JCM9374, a Rare Actinomycete.</title>
        <authorList>
            <person name="Dohra H."/>
            <person name="Suzuki T."/>
            <person name="Inoue Y."/>
            <person name="Kodani S."/>
        </authorList>
    </citation>
    <scope>NUCLEOTIDE SEQUENCE [LARGE SCALE GENOMIC DNA]</scope>
    <source>
        <strain evidence="2 3">JCM 9374</strain>
    </source>
</reference>
<evidence type="ECO:0000313" key="2">
    <source>
        <dbReference type="EMBL" id="GAT69066.1"/>
    </source>
</evidence>
<dbReference type="Pfam" id="PF00583">
    <property type="entry name" value="Acetyltransf_1"/>
    <property type="match status" value="1"/>
</dbReference>